<feature type="transmembrane region" description="Helical" evidence="10">
    <location>
        <begin position="78"/>
        <end position="97"/>
    </location>
</feature>
<keyword evidence="1 10" id="KW-1003">Cell membrane</keyword>
<keyword evidence="9 10" id="KW-1208">Phospholipid metabolism</keyword>
<gene>
    <name evidence="10" type="primary">plsY</name>
    <name evidence="11" type="ORF">AVDCRST_MAG93-2278</name>
</gene>
<comment type="pathway">
    <text evidence="10">Lipid metabolism; phospholipid metabolism.</text>
</comment>
<evidence type="ECO:0000256" key="10">
    <source>
        <dbReference type="HAMAP-Rule" id="MF_01043"/>
    </source>
</evidence>
<dbReference type="GO" id="GO:0005886">
    <property type="term" value="C:plasma membrane"/>
    <property type="evidence" value="ECO:0007669"/>
    <property type="project" value="UniProtKB-SubCell"/>
</dbReference>
<evidence type="ECO:0000256" key="2">
    <source>
        <dbReference type="ARBA" id="ARBA00022516"/>
    </source>
</evidence>
<reference evidence="11" key="1">
    <citation type="submission" date="2020-02" db="EMBL/GenBank/DDBJ databases">
        <authorList>
            <person name="Meier V. D."/>
        </authorList>
    </citation>
    <scope>NUCLEOTIDE SEQUENCE</scope>
    <source>
        <strain evidence="11">AVDCRST_MAG93</strain>
    </source>
</reference>
<keyword evidence="4 10" id="KW-0812">Transmembrane</keyword>
<dbReference type="GO" id="GO:0043772">
    <property type="term" value="F:acyl-phosphate glycerol-3-phosphate acyltransferase activity"/>
    <property type="evidence" value="ECO:0007669"/>
    <property type="project" value="UniProtKB-UniRule"/>
</dbReference>
<feature type="transmembrane region" description="Helical" evidence="10">
    <location>
        <begin position="165"/>
        <end position="188"/>
    </location>
</feature>
<evidence type="ECO:0000256" key="4">
    <source>
        <dbReference type="ARBA" id="ARBA00022692"/>
    </source>
</evidence>
<comment type="subcellular location">
    <subcellularLocation>
        <location evidence="10">Cell membrane</location>
        <topology evidence="10">Multi-pass membrane protein</topology>
    </subcellularLocation>
</comment>
<dbReference type="HAMAP" id="MF_01043">
    <property type="entry name" value="PlsY"/>
    <property type="match status" value="1"/>
</dbReference>
<comment type="catalytic activity">
    <reaction evidence="10">
        <text>an acyl phosphate + sn-glycerol 3-phosphate = a 1-acyl-sn-glycero-3-phosphate + phosphate</text>
        <dbReference type="Rhea" id="RHEA:34075"/>
        <dbReference type="ChEBI" id="CHEBI:43474"/>
        <dbReference type="ChEBI" id="CHEBI:57597"/>
        <dbReference type="ChEBI" id="CHEBI:57970"/>
        <dbReference type="ChEBI" id="CHEBI:59918"/>
        <dbReference type="EC" id="2.3.1.275"/>
    </reaction>
</comment>
<organism evidence="11">
    <name type="scientific">uncultured Chloroflexia bacterium</name>
    <dbReference type="NCBI Taxonomy" id="1672391"/>
    <lineage>
        <taxon>Bacteria</taxon>
        <taxon>Bacillati</taxon>
        <taxon>Chloroflexota</taxon>
        <taxon>Chloroflexia</taxon>
        <taxon>environmental samples</taxon>
    </lineage>
</organism>
<keyword evidence="7 10" id="KW-0472">Membrane</keyword>
<evidence type="ECO:0000256" key="9">
    <source>
        <dbReference type="ARBA" id="ARBA00023264"/>
    </source>
</evidence>
<accession>A0A6J4IYX9</accession>
<feature type="transmembrane region" description="Helical" evidence="10">
    <location>
        <begin position="6"/>
        <end position="24"/>
    </location>
</feature>
<comment type="function">
    <text evidence="10">Catalyzes the transfer of an acyl group from acyl-phosphate (acyl-PO(4)) to glycerol-3-phosphate (G3P) to form lysophosphatidic acid (LPA). This enzyme utilizes acyl-phosphate as fatty acyl donor, but not acyl-CoA or acyl-ACP.</text>
</comment>
<keyword evidence="3 10" id="KW-0808">Transferase</keyword>
<evidence type="ECO:0000256" key="7">
    <source>
        <dbReference type="ARBA" id="ARBA00023136"/>
    </source>
</evidence>
<dbReference type="EMBL" id="CADCTR010000772">
    <property type="protein sequence ID" value="CAA9263159.1"/>
    <property type="molecule type" value="Genomic_DNA"/>
</dbReference>
<dbReference type="Pfam" id="PF02660">
    <property type="entry name" value="G3P_acyltransf"/>
    <property type="match status" value="1"/>
</dbReference>
<evidence type="ECO:0000256" key="5">
    <source>
        <dbReference type="ARBA" id="ARBA00022989"/>
    </source>
</evidence>
<feature type="transmembrane region" description="Helical" evidence="10">
    <location>
        <begin position="45"/>
        <end position="72"/>
    </location>
</feature>
<dbReference type="SMART" id="SM01207">
    <property type="entry name" value="G3P_acyltransf"/>
    <property type="match status" value="1"/>
</dbReference>
<dbReference type="UniPathway" id="UPA00085"/>
<dbReference type="InterPro" id="IPR003811">
    <property type="entry name" value="G3P_acylTferase_PlsY"/>
</dbReference>
<dbReference type="PANTHER" id="PTHR30309">
    <property type="entry name" value="INNER MEMBRANE PROTEIN YGIH"/>
    <property type="match status" value="1"/>
</dbReference>
<keyword evidence="6 10" id="KW-0443">Lipid metabolism</keyword>
<proteinExistence type="inferred from homology"/>
<evidence type="ECO:0000256" key="6">
    <source>
        <dbReference type="ARBA" id="ARBA00023098"/>
    </source>
</evidence>
<keyword evidence="2 10" id="KW-0444">Lipid biosynthesis</keyword>
<dbReference type="AlphaFoldDB" id="A0A6J4IYX9"/>
<dbReference type="GO" id="GO:0008654">
    <property type="term" value="P:phospholipid biosynthetic process"/>
    <property type="evidence" value="ECO:0007669"/>
    <property type="project" value="UniProtKB-UniRule"/>
</dbReference>
<comment type="subunit">
    <text evidence="10">Probably interacts with PlsX.</text>
</comment>
<dbReference type="PANTHER" id="PTHR30309:SF0">
    <property type="entry name" value="GLYCEROL-3-PHOSPHATE ACYLTRANSFERASE-RELATED"/>
    <property type="match status" value="1"/>
</dbReference>
<evidence type="ECO:0000256" key="1">
    <source>
        <dbReference type="ARBA" id="ARBA00022475"/>
    </source>
</evidence>
<feature type="transmembrane region" description="Helical" evidence="10">
    <location>
        <begin position="118"/>
        <end position="145"/>
    </location>
</feature>
<evidence type="ECO:0000256" key="3">
    <source>
        <dbReference type="ARBA" id="ARBA00022679"/>
    </source>
</evidence>
<protein>
    <recommendedName>
        <fullName evidence="10">Glycerol-3-phosphate acyltransferase</fullName>
    </recommendedName>
    <alternativeName>
        <fullName evidence="10">Acyl-PO4 G3P acyltransferase</fullName>
    </alternativeName>
    <alternativeName>
        <fullName evidence="10">Acyl-phosphate--glycerol-3-phosphate acyltransferase</fullName>
    </alternativeName>
    <alternativeName>
        <fullName evidence="10">G3P acyltransferase</fullName>
        <shortName evidence="10">GPAT</shortName>
        <ecNumber evidence="10">2.3.1.275</ecNumber>
    </alternativeName>
    <alternativeName>
        <fullName evidence="10">Lysophosphatidic acid synthase</fullName>
        <shortName evidence="10">LPA synthase</shortName>
    </alternativeName>
</protein>
<dbReference type="EC" id="2.3.1.275" evidence="10"/>
<evidence type="ECO:0000256" key="8">
    <source>
        <dbReference type="ARBA" id="ARBA00023209"/>
    </source>
</evidence>
<evidence type="ECO:0000313" key="11">
    <source>
        <dbReference type="EMBL" id="CAA9263159.1"/>
    </source>
</evidence>
<comment type="similarity">
    <text evidence="10">Belongs to the PlsY family.</text>
</comment>
<keyword evidence="8 10" id="KW-0594">Phospholipid biosynthesis</keyword>
<sequence>MLWMILAGYLVGAIPFAVLVGRAVDVDVRQRGSGNTGALNTLRTVGPAAGVLVALLDAAKGALFIVIGTRLYGPNTGALAGCAAVVGHCFSPYLIAASWSDMCGNWKLALRRSGGKGLATGVGVLLLMAWPAAVAGAVVFALTYAVQRRDVTLPSILGTLAAVPAMWVVSQNVWLTVAALIVAVVITLKHLPDLRSGFWVEAPPV</sequence>
<keyword evidence="5 10" id="KW-1133">Transmembrane helix</keyword>
<name>A0A6J4IYX9_9CHLR</name>